<feature type="transmembrane region" description="Helical" evidence="1">
    <location>
        <begin position="53"/>
        <end position="77"/>
    </location>
</feature>
<dbReference type="EMBL" id="NAJQ01000025">
    <property type="protein sequence ID" value="TKA82789.1"/>
    <property type="molecule type" value="Genomic_DNA"/>
</dbReference>
<reference evidence="2 3" key="1">
    <citation type="submission" date="2017-03" db="EMBL/GenBank/DDBJ databases">
        <title>Genomes of endolithic fungi from Antarctica.</title>
        <authorList>
            <person name="Coleine C."/>
            <person name="Masonjones S."/>
            <person name="Stajich J.E."/>
        </authorList>
    </citation>
    <scope>NUCLEOTIDE SEQUENCE [LARGE SCALE GENOMIC DNA]</scope>
    <source>
        <strain evidence="2 3">CCFEE 5184</strain>
    </source>
</reference>
<dbReference type="AlphaFoldDB" id="A0A4V5NIE9"/>
<evidence type="ECO:0000313" key="3">
    <source>
        <dbReference type="Proteomes" id="UP000309340"/>
    </source>
</evidence>
<proteinExistence type="predicted"/>
<keyword evidence="1" id="KW-0812">Transmembrane</keyword>
<protein>
    <submittedName>
        <fullName evidence="2">Uncharacterized protein</fullName>
    </submittedName>
</protein>
<evidence type="ECO:0000313" key="2">
    <source>
        <dbReference type="EMBL" id="TKA82789.1"/>
    </source>
</evidence>
<name>A0A4V5NIE9_9PEZI</name>
<gene>
    <name evidence="2" type="ORF">B0A55_01777</name>
</gene>
<accession>A0A4V5NIE9</accession>
<keyword evidence="1" id="KW-1133">Transmembrane helix</keyword>
<feature type="transmembrane region" description="Helical" evidence="1">
    <location>
        <begin position="83"/>
        <end position="104"/>
    </location>
</feature>
<dbReference type="Proteomes" id="UP000309340">
    <property type="component" value="Unassembled WGS sequence"/>
</dbReference>
<keyword evidence="3" id="KW-1185">Reference proteome</keyword>
<organism evidence="2 3">
    <name type="scientific">Friedmanniomyces simplex</name>
    <dbReference type="NCBI Taxonomy" id="329884"/>
    <lineage>
        <taxon>Eukaryota</taxon>
        <taxon>Fungi</taxon>
        <taxon>Dikarya</taxon>
        <taxon>Ascomycota</taxon>
        <taxon>Pezizomycotina</taxon>
        <taxon>Dothideomycetes</taxon>
        <taxon>Dothideomycetidae</taxon>
        <taxon>Mycosphaerellales</taxon>
        <taxon>Teratosphaeriaceae</taxon>
        <taxon>Friedmanniomyces</taxon>
    </lineage>
</organism>
<sequence length="112" mass="12181">MATAHLSSFYLSRPPRHTLVAAGLTLTASILYSIANILLLSALCRRWIPWYDVLIDVLVSIFAGAGMLFGIMCRWPAMEPVPAALLAGWAVLVMGDLVALLLAAELEGERDR</sequence>
<keyword evidence="1" id="KW-0472">Membrane</keyword>
<feature type="transmembrane region" description="Helical" evidence="1">
    <location>
        <begin position="20"/>
        <end position="41"/>
    </location>
</feature>
<comment type="caution">
    <text evidence="2">The sequence shown here is derived from an EMBL/GenBank/DDBJ whole genome shotgun (WGS) entry which is preliminary data.</text>
</comment>
<evidence type="ECO:0000256" key="1">
    <source>
        <dbReference type="SAM" id="Phobius"/>
    </source>
</evidence>